<dbReference type="AlphaFoldDB" id="A0A7Z8Y460"/>
<dbReference type="PROSITE" id="PS00830">
    <property type="entry name" value="GREAB_2"/>
    <property type="match status" value="1"/>
</dbReference>
<dbReference type="GO" id="GO:0070063">
    <property type="term" value="F:RNA polymerase binding"/>
    <property type="evidence" value="ECO:0007669"/>
    <property type="project" value="InterPro"/>
</dbReference>
<dbReference type="Proteomes" id="UP000289220">
    <property type="component" value="Unassembled WGS sequence"/>
</dbReference>
<keyword evidence="2" id="KW-0648">Protein biosynthesis</keyword>
<dbReference type="NCBIfam" id="NF004973">
    <property type="entry name" value="PRK06342.1"/>
    <property type="match status" value="1"/>
</dbReference>
<dbReference type="GO" id="GO:0006354">
    <property type="term" value="P:DNA-templated transcription elongation"/>
    <property type="evidence" value="ECO:0007669"/>
    <property type="project" value="TreeGrafter"/>
</dbReference>
<dbReference type="InterPro" id="IPR001437">
    <property type="entry name" value="Tscrpt_elong_fac_GreA/B_C"/>
</dbReference>
<comment type="caution">
    <text evidence="2">The sequence shown here is derived from an EMBL/GenBank/DDBJ whole genome shotgun (WGS) entry which is preliminary data.</text>
</comment>
<dbReference type="SUPFAM" id="SSF54534">
    <property type="entry name" value="FKBP-like"/>
    <property type="match status" value="1"/>
</dbReference>
<dbReference type="InterPro" id="IPR018151">
    <property type="entry name" value="TF_GreA/GreB_CS"/>
</dbReference>
<keyword evidence="3" id="KW-1185">Reference proteome</keyword>
<gene>
    <name evidence="2" type="primary">greB</name>
    <name evidence="2" type="ORF">BREV_BREV_01924</name>
</gene>
<name>A0A7Z8Y460_9CAUL</name>
<protein>
    <submittedName>
        <fullName evidence="2">Transcription elongation factor GreB</fullName>
    </submittedName>
</protein>
<evidence type="ECO:0000313" key="2">
    <source>
        <dbReference type="EMBL" id="VDC50350.1"/>
    </source>
</evidence>
<dbReference type="GO" id="GO:0003677">
    <property type="term" value="F:DNA binding"/>
    <property type="evidence" value="ECO:0007669"/>
    <property type="project" value="InterPro"/>
</dbReference>
<dbReference type="EMBL" id="UXHF01000036">
    <property type="protein sequence ID" value="VDC50350.1"/>
    <property type="molecule type" value="Genomic_DNA"/>
</dbReference>
<dbReference type="GO" id="GO:0003746">
    <property type="term" value="F:translation elongation factor activity"/>
    <property type="evidence" value="ECO:0007669"/>
    <property type="project" value="UniProtKB-KW"/>
</dbReference>
<proteinExistence type="predicted"/>
<dbReference type="PANTHER" id="PTHR30437:SF6">
    <property type="entry name" value="TRANSCRIPTION ELONGATION FACTOR GREB"/>
    <property type="match status" value="1"/>
</dbReference>
<sequence length="163" mass="17333">MFRTMSVAFTREEDLEATAADLADRPISPHPNLVTPEGLALIEAELAAARAAYTAAQVKGSIESDRTAMARATRDLRYWSARRASAQLQEPTADDGGVRFGGSVSIEREDGRTQTWRIVGEDEADPAKGSVSHVSPLARALLGKRIGDEAVVAGQSVEITAVG</sequence>
<organism evidence="2 3">
    <name type="scientific">Brevundimonas mediterranea</name>
    <dbReference type="NCBI Taxonomy" id="74329"/>
    <lineage>
        <taxon>Bacteria</taxon>
        <taxon>Pseudomonadati</taxon>
        <taxon>Pseudomonadota</taxon>
        <taxon>Alphaproteobacteria</taxon>
        <taxon>Caulobacterales</taxon>
        <taxon>Caulobacteraceae</taxon>
        <taxon>Brevundimonas</taxon>
    </lineage>
</organism>
<dbReference type="PANTHER" id="PTHR30437">
    <property type="entry name" value="TRANSCRIPTION ELONGATION FACTOR GREA"/>
    <property type="match status" value="1"/>
</dbReference>
<dbReference type="InterPro" id="IPR036953">
    <property type="entry name" value="GreA/GreB_C_sf"/>
</dbReference>
<evidence type="ECO:0000313" key="3">
    <source>
        <dbReference type="Proteomes" id="UP000289220"/>
    </source>
</evidence>
<dbReference type="InterPro" id="IPR023459">
    <property type="entry name" value="Tscrpt_elong_fac_GreA/B_fam"/>
</dbReference>
<keyword evidence="2" id="KW-0251">Elongation factor</keyword>
<accession>A0A7Z8Y460</accession>
<dbReference type="GO" id="GO:0032784">
    <property type="term" value="P:regulation of DNA-templated transcription elongation"/>
    <property type="evidence" value="ECO:0007669"/>
    <property type="project" value="InterPro"/>
</dbReference>
<dbReference type="Pfam" id="PF01272">
    <property type="entry name" value="GreA_GreB"/>
    <property type="match status" value="1"/>
</dbReference>
<reference evidence="2 3" key="1">
    <citation type="submission" date="2018-11" db="EMBL/GenBank/DDBJ databases">
        <authorList>
            <person name="Peiro R."/>
            <person name="Begona"/>
            <person name="Cbmso G."/>
            <person name="Lopez M."/>
            <person name="Gonzalez S."/>
            <person name="Sacristan E."/>
            <person name="Castillo E."/>
        </authorList>
    </citation>
    <scope>NUCLEOTIDE SEQUENCE [LARGE SCALE GENOMIC DNA]</scope>
    <source>
        <strain evidence="2">Brev_genome</strain>
    </source>
</reference>
<dbReference type="Gene3D" id="3.10.50.30">
    <property type="entry name" value="Transcription elongation factor, GreA/GreB, C-terminal domain"/>
    <property type="match status" value="1"/>
</dbReference>
<evidence type="ECO:0000259" key="1">
    <source>
        <dbReference type="Pfam" id="PF01272"/>
    </source>
</evidence>
<feature type="domain" description="Transcription elongation factor GreA/GreB C-terminal" evidence="1">
    <location>
        <begin position="95"/>
        <end position="156"/>
    </location>
</feature>